<proteinExistence type="predicted"/>
<evidence type="ECO:0000313" key="5">
    <source>
        <dbReference type="EMBL" id="GAN53695.1"/>
    </source>
</evidence>
<feature type="active site" description="Proton donor" evidence="1">
    <location>
        <position position="58"/>
    </location>
</feature>
<dbReference type="PIRSF" id="PIRSF000097">
    <property type="entry name" value="AKR"/>
    <property type="match status" value="1"/>
</dbReference>
<evidence type="ECO:0000256" key="2">
    <source>
        <dbReference type="PIRSR" id="PIRSR000097-2"/>
    </source>
</evidence>
<evidence type="ECO:0000256" key="1">
    <source>
        <dbReference type="PIRSR" id="PIRSR000097-1"/>
    </source>
</evidence>
<evidence type="ECO:0000259" key="4">
    <source>
        <dbReference type="Pfam" id="PF00248"/>
    </source>
</evidence>
<accession>A0A0D6MJP9</accession>
<protein>
    <submittedName>
        <fullName evidence="5">Oxidoreductase</fullName>
    </submittedName>
</protein>
<gene>
    <name evidence="5" type="ORF">Tasa_010_242</name>
</gene>
<feature type="domain" description="NADP-dependent oxidoreductase" evidence="4">
    <location>
        <begin position="20"/>
        <end position="273"/>
    </location>
</feature>
<comment type="caution">
    <text evidence="5">The sequence shown here is derived from an EMBL/GenBank/DDBJ whole genome shotgun (WGS) entry which is preliminary data.</text>
</comment>
<dbReference type="PANTHER" id="PTHR43638">
    <property type="entry name" value="OXIDOREDUCTASE, ALDO/KETO REDUCTASE FAMILY PROTEIN"/>
    <property type="match status" value="1"/>
</dbReference>
<organism evidence="5 6">
    <name type="scientific">Tanticharoenia sakaeratensis NBRC 103193</name>
    <dbReference type="NCBI Taxonomy" id="1231623"/>
    <lineage>
        <taxon>Bacteria</taxon>
        <taxon>Pseudomonadati</taxon>
        <taxon>Pseudomonadota</taxon>
        <taxon>Alphaproteobacteria</taxon>
        <taxon>Acetobacterales</taxon>
        <taxon>Acetobacteraceae</taxon>
        <taxon>Tanticharoenia</taxon>
    </lineage>
</organism>
<dbReference type="SUPFAM" id="SSF51430">
    <property type="entry name" value="NAD(P)-linked oxidoreductase"/>
    <property type="match status" value="1"/>
</dbReference>
<dbReference type="Proteomes" id="UP000032679">
    <property type="component" value="Unassembled WGS sequence"/>
</dbReference>
<keyword evidence="6" id="KW-1185">Reference proteome</keyword>
<evidence type="ECO:0000256" key="3">
    <source>
        <dbReference type="PIRSR" id="PIRSR000097-3"/>
    </source>
</evidence>
<evidence type="ECO:0000313" key="6">
    <source>
        <dbReference type="Proteomes" id="UP000032679"/>
    </source>
</evidence>
<dbReference type="PANTHER" id="PTHR43638:SF3">
    <property type="entry name" value="ALDEHYDE REDUCTASE"/>
    <property type="match status" value="1"/>
</dbReference>
<dbReference type="STRING" id="1231623.Tasa_010_242"/>
<dbReference type="InterPro" id="IPR020471">
    <property type="entry name" value="AKR"/>
</dbReference>
<dbReference type="InterPro" id="IPR036812">
    <property type="entry name" value="NAD(P)_OxRdtase_dom_sf"/>
</dbReference>
<reference evidence="5 6" key="1">
    <citation type="submission" date="2012-10" db="EMBL/GenBank/DDBJ databases">
        <title>Genome sequencing of Tanticharoenia sakaeratensis NBRC 103193.</title>
        <authorList>
            <person name="Azuma Y."/>
            <person name="Hadano H."/>
            <person name="Hirakawa H."/>
            <person name="Matsushita K."/>
        </authorList>
    </citation>
    <scope>NUCLEOTIDE SEQUENCE [LARGE SCALE GENOMIC DNA]</scope>
    <source>
        <strain evidence="5 6">NBRC 103193</strain>
    </source>
</reference>
<dbReference type="InterPro" id="IPR023210">
    <property type="entry name" value="NADP_OxRdtase_dom"/>
</dbReference>
<name>A0A0D6MJP9_9PROT</name>
<feature type="binding site" evidence="2">
    <location>
        <position position="116"/>
    </location>
    <ligand>
        <name>substrate</name>
    </ligand>
</feature>
<dbReference type="RefSeq" id="WP_048847841.1">
    <property type="nucleotide sequence ID" value="NZ_BALE01000010.1"/>
</dbReference>
<dbReference type="Pfam" id="PF00248">
    <property type="entry name" value="Aldo_ket_red"/>
    <property type="match status" value="1"/>
</dbReference>
<dbReference type="Gene3D" id="3.20.20.100">
    <property type="entry name" value="NADP-dependent oxidoreductase domain"/>
    <property type="match status" value="1"/>
</dbReference>
<dbReference type="EMBL" id="BALE01000010">
    <property type="protein sequence ID" value="GAN53695.1"/>
    <property type="molecule type" value="Genomic_DNA"/>
</dbReference>
<dbReference type="PRINTS" id="PR00069">
    <property type="entry name" value="ALDKETRDTASE"/>
</dbReference>
<sequence length="286" mass="31760">MPEDIQKTVKLKNGTELPALGMGTWNIGDRRDRRSDEIASLRAGIDLGLRVIDTAEMYGSGRSEDLVGEAIEGRRDDVYLVSKVLPSNASFQGVQKACRTSLRRLKTDVIDLYLLHWRGGVPLEETVRGMEALRDEGLIRDWGVSNFDTDDMEEIEEVGSDCMANQILYSLEYRGTEYDLLEHDASRGIVTMAYSPLGQGGDLLKHRVMREIASRHSTSLGEATTAQIALAWVLRRENILAIPKASSPAHLRENAASLEIGLTDEDLAALDEAFPPPHRKTRLAML</sequence>
<dbReference type="CDD" id="cd19138">
    <property type="entry name" value="AKR_YeaE"/>
    <property type="match status" value="1"/>
</dbReference>
<feature type="site" description="Lowers pKa of active site Tyr" evidence="3">
    <location>
        <position position="83"/>
    </location>
</feature>
<dbReference type="GO" id="GO:0016491">
    <property type="term" value="F:oxidoreductase activity"/>
    <property type="evidence" value="ECO:0007669"/>
    <property type="project" value="InterPro"/>
</dbReference>
<dbReference type="AlphaFoldDB" id="A0A0D6MJP9"/>